<evidence type="ECO:0000256" key="10">
    <source>
        <dbReference type="SAM" id="SignalP"/>
    </source>
</evidence>
<dbReference type="GeneTree" id="ENSGT00940000153268"/>
<reference evidence="12" key="2">
    <citation type="submission" date="2025-08" db="UniProtKB">
        <authorList>
            <consortium name="Ensembl"/>
        </authorList>
    </citation>
    <scope>IDENTIFICATION</scope>
</reference>
<dbReference type="InterPro" id="IPR016327">
    <property type="entry name" value="Alpha-defensin"/>
</dbReference>
<keyword evidence="6 10" id="KW-0732">Signal</keyword>
<evidence type="ECO:0000256" key="3">
    <source>
        <dbReference type="ARBA" id="ARBA00022525"/>
    </source>
</evidence>
<dbReference type="PIRSF" id="PIRSF001875">
    <property type="entry name" value="Alpha-defensin"/>
    <property type="match status" value="1"/>
</dbReference>
<dbReference type="InterPro" id="IPR002366">
    <property type="entry name" value="Alpha-defensin_N"/>
</dbReference>
<dbReference type="GO" id="GO:0031640">
    <property type="term" value="P:killing of cells of another organism"/>
    <property type="evidence" value="ECO:0007669"/>
    <property type="project" value="UniProtKB-KW"/>
</dbReference>
<sequence>MTTLTLLTAILLVLLQAQAGPLQARADEATAAQEQPGTDDQDFAISCSISPAFSVFPGSTRRLVCSCRLVFCQRTELRVGNCVIGGISFTYCCSLVD</sequence>
<dbReference type="GO" id="GO:0042803">
    <property type="term" value="F:protein homodimerization activity"/>
    <property type="evidence" value="ECO:0007669"/>
    <property type="project" value="Ensembl"/>
</dbReference>
<dbReference type="GO" id="GO:0005615">
    <property type="term" value="C:extracellular space"/>
    <property type="evidence" value="ECO:0007669"/>
    <property type="project" value="InterPro"/>
</dbReference>
<dbReference type="GO" id="GO:0061844">
    <property type="term" value="P:antimicrobial humoral immune response mediated by antimicrobial peptide"/>
    <property type="evidence" value="ECO:0007669"/>
    <property type="project" value="Ensembl"/>
</dbReference>
<dbReference type="Pfam" id="PF00879">
    <property type="entry name" value="Defensin_propep"/>
    <property type="match status" value="1"/>
</dbReference>
<evidence type="ECO:0000256" key="8">
    <source>
        <dbReference type="ARBA" id="ARBA00023022"/>
    </source>
</evidence>
<keyword evidence="4" id="KW-0929">Antimicrobial</keyword>
<feature type="chain" id="PRO_5002346002" evidence="10">
    <location>
        <begin position="20"/>
        <end position="97"/>
    </location>
</feature>
<dbReference type="PANTHER" id="PTHR11876">
    <property type="entry name" value="ALPHA-DEFENSIN 1"/>
    <property type="match status" value="1"/>
</dbReference>
<dbReference type="GO" id="GO:0019732">
    <property type="term" value="P:antifungal humoral response"/>
    <property type="evidence" value="ECO:0007669"/>
    <property type="project" value="Ensembl"/>
</dbReference>
<dbReference type="GO" id="GO:0019731">
    <property type="term" value="P:antibacterial humoral response"/>
    <property type="evidence" value="ECO:0007669"/>
    <property type="project" value="Ensembl"/>
</dbReference>
<name>A0A0D9RWP8_CHLSB</name>
<evidence type="ECO:0000313" key="13">
    <source>
        <dbReference type="Proteomes" id="UP000029965"/>
    </source>
</evidence>
<proteinExistence type="inferred from homology"/>
<dbReference type="STRING" id="60711.ENSCSAP00000013037"/>
<protein>
    <submittedName>
        <fullName evidence="12">Defensin alpha 4</fullName>
    </submittedName>
</protein>
<accession>A0A0D9RWP8</accession>
<dbReference type="eggNOG" id="ENOG502TF7U">
    <property type="taxonomic scope" value="Eukaryota"/>
</dbReference>
<dbReference type="Pfam" id="PF00323">
    <property type="entry name" value="Defensin_1"/>
    <property type="match status" value="1"/>
</dbReference>
<dbReference type="PROSITE" id="PS00269">
    <property type="entry name" value="DEFENSIN"/>
    <property type="match status" value="1"/>
</dbReference>
<reference evidence="12 13" key="1">
    <citation type="submission" date="2014-03" db="EMBL/GenBank/DDBJ databases">
        <authorList>
            <person name="Warren W."/>
            <person name="Wilson R.K."/>
        </authorList>
    </citation>
    <scope>NUCLEOTIDE SEQUENCE</scope>
</reference>
<evidence type="ECO:0000256" key="7">
    <source>
        <dbReference type="ARBA" id="ARBA00022940"/>
    </source>
</evidence>
<evidence type="ECO:0000256" key="6">
    <source>
        <dbReference type="ARBA" id="ARBA00022729"/>
    </source>
</evidence>
<dbReference type="GO" id="GO:0031012">
    <property type="term" value="C:extracellular matrix"/>
    <property type="evidence" value="ECO:0007669"/>
    <property type="project" value="TreeGrafter"/>
</dbReference>
<dbReference type="Proteomes" id="UP000029965">
    <property type="component" value="Chromosome 8"/>
</dbReference>
<keyword evidence="13" id="KW-1185">Reference proteome</keyword>
<dbReference type="SMART" id="SM00048">
    <property type="entry name" value="DEFSN"/>
    <property type="match status" value="1"/>
</dbReference>
<dbReference type="GO" id="GO:0002227">
    <property type="term" value="P:innate immune response in mucosa"/>
    <property type="evidence" value="ECO:0007669"/>
    <property type="project" value="TreeGrafter"/>
</dbReference>
<dbReference type="SMART" id="SM01418">
    <property type="entry name" value="Defensin_propep"/>
    <property type="match status" value="1"/>
</dbReference>
<comment type="subcellular location">
    <subcellularLocation>
        <location evidence="1">Secreted</location>
    </subcellularLocation>
</comment>
<dbReference type="AlphaFoldDB" id="A0A0D9RWP8"/>
<keyword evidence="9" id="KW-1015">Disulfide bond</keyword>
<organism evidence="12 13">
    <name type="scientific">Chlorocebus sabaeus</name>
    <name type="common">Green monkey</name>
    <name type="synonym">Simia sabaea</name>
    <dbReference type="NCBI Taxonomy" id="60711"/>
    <lineage>
        <taxon>Eukaryota</taxon>
        <taxon>Metazoa</taxon>
        <taxon>Chordata</taxon>
        <taxon>Craniata</taxon>
        <taxon>Vertebrata</taxon>
        <taxon>Euteleostomi</taxon>
        <taxon>Mammalia</taxon>
        <taxon>Eutheria</taxon>
        <taxon>Euarchontoglires</taxon>
        <taxon>Primates</taxon>
        <taxon>Haplorrhini</taxon>
        <taxon>Catarrhini</taxon>
        <taxon>Cercopithecidae</taxon>
        <taxon>Cercopithecinae</taxon>
        <taxon>Chlorocebus</taxon>
    </lineage>
</organism>
<dbReference type="Bgee" id="ENSCSAG00000016990">
    <property type="expression patterns" value="Expressed in blood"/>
</dbReference>
<evidence type="ECO:0000256" key="2">
    <source>
        <dbReference type="ARBA" id="ARBA00006519"/>
    </source>
</evidence>
<evidence type="ECO:0000256" key="1">
    <source>
        <dbReference type="ARBA" id="ARBA00004613"/>
    </source>
</evidence>
<dbReference type="OMA" id="YCCSLVD"/>
<keyword evidence="5" id="KW-0295">Fungicide</keyword>
<keyword evidence="8" id="KW-0044">Antibiotic</keyword>
<reference evidence="12" key="3">
    <citation type="submission" date="2025-09" db="UniProtKB">
        <authorList>
            <consortium name="Ensembl"/>
        </authorList>
    </citation>
    <scope>IDENTIFICATION</scope>
</reference>
<comment type="similarity">
    <text evidence="2">Belongs to the alpha-defensin family.</text>
</comment>
<evidence type="ECO:0000256" key="9">
    <source>
        <dbReference type="ARBA" id="ARBA00023157"/>
    </source>
</evidence>
<keyword evidence="3" id="KW-0964">Secreted</keyword>
<evidence type="ECO:0000259" key="11">
    <source>
        <dbReference type="PROSITE" id="PS00269"/>
    </source>
</evidence>
<dbReference type="GO" id="GO:0050830">
    <property type="term" value="P:defense response to Gram-positive bacterium"/>
    <property type="evidence" value="ECO:0007669"/>
    <property type="project" value="Ensembl"/>
</dbReference>
<dbReference type="GO" id="GO:0051673">
    <property type="term" value="P:disruption of plasma membrane integrity in another organism"/>
    <property type="evidence" value="ECO:0007669"/>
    <property type="project" value="TreeGrafter"/>
</dbReference>
<gene>
    <name evidence="12" type="primary">DEFA4</name>
</gene>
<dbReference type="PANTHER" id="PTHR11876:SF23">
    <property type="entry name" value="DEFENSIN ALPHA 4"/>
    <property type="match status" value="1"/>
</dbReference>
<feature type="signal peptide" evidence="10">
    <location>
        <begin position="1"/>
        <end position="19"/>
    </location>
</feature>
<evidence type="ECO:0000313" key="12">
    <source>
        <dbReference type="Ensembl" id="ENSCSAP00000013037.1"/>
    </source>
</evidence>
<keyword evidence="7" id="KW-0211">Defensin</keyword>
<evidence type="ECO:0000256" key="5">
    <source>
        <dbReference type="ARBA" id="ARBA00022577"/>
    </source>
</evidence>
<dbReference type="InterPro" id="IPR006081">
    <property type="entry name" value="Alpha-defensin_C"/>
</dbReference>
<feature type="domain" description="Mammalian defensins" evidence="11">
    <location>
        <begin position="65"/>
        <end position="93"/>
    </location>
</feature>
<dbReference type="GO" id="GO:0071222">
    <property type="term" value="P:cellular response to lipopolysaccharide"/>
    <property type="evidence" value="ECO:0007669"/>
    <property type="project" value="TreeGrafter"/>
</dbReference>
<dbReference type="Ensembl" id="ENSCSAT00000015087.1">
    <property type="protein sequence ID" value="ENSCSAP00000013037.1"/>
    <property type="gene ID" value="ENSCSAG00000016990.1"/>
</dbReference>
<dbReference type="GO" id="GO:0050829">
    <property type="term" value="P:defense response to Gram-negative bacterium"/>
    <property type="evidence" value="ECO:0007669"/>
    <property type="project" value="Ensembl"/>
</dbReference>
<dbReference type="GO" id="GO:0042582">
    <property type="term" value="C:azurophil granule"/>
    <property type="evidence" value="ECO:0007669"/>
    <property type="project" value="Ensembl"/>
</dbReference>
<evidence type="ECO:0000256" key="4">
    <source>
        <dbReference type="ARBA" id="ARBA00022529"/>
    </source>
</evidence>
<dbReference type="EMBL" id="AQIB01160221">
    <property type="status" value="NOT_ANNOTATED_CDS"/>
    <property type="molecule type" value="Genomic_DNA"/>
</dbReference>
<dbReference type="InterPro" id="IPR006080">
    <property type="entry name" value="Beta/alpha-defensin_C"/>
</dbReference>